<dbReference type="Pfam" id="PF02811">
    <property type="entry name" value="PHP"/>
    <property type="match status" value="1"/>
</dbReference>
<dbReference type="PANTHER" id="PTHR42924:SF3">
    <property type="entry name" value="POLYMERASE_HISTIDINOL PHOSPHATASE N-TERMINAL DOMAIN-CONTAINING PROTEIN"/>
    <property type="match status" value="1"/>
</dbReference>
<keyword evidence="3" id="KW-1185">Reference proteome</keyword>
<dbReference type="SUPFAM" id="SSF89550">
    <property type="entry name" value="PHP domain-like"/>
    <property type="match status" value="1"/>
</dbReference>
<sequence length="284" mass="31303">MQLIDLHVHSTASDGTLTPTEVTKLALQCGLTAYALTDHDTVDGVAEAMQAAENTSLTVIPGAEFSSPYKGKEIHILGLYLNPHCPELLSALRQVREIRNRRNEELLALFQADGFPIKYEDLIHGNEHTVITRAHFARALLEKGCVTSVSQAFDKYLGDGKKYYRPKQMIEPEEAIRLIRVAGGLPALAHPLQYKLGWKKTEQLLSYLKEAGMMGIEVYYSSHSQSDSLHLREIASRLGLVSTGGSDFHGANKPDIHLGSGYGGLRVSALLLDNIKARLQQKNS</sequence>
<dbReference type="InterPro" id="IPR003141">
    <property type="entry name" value="Pol/His_phosphatase_N"/>
</dbReference>
<dbReference type="CDD" id="cd07438">
    <property type="entry name" value="PHP_HisPPase_AMP"/>
    <property type="match status" value="1"/>
</dbReference>
<name>A0A2T3FTZ1_9CLOT</name>
<evidence type="ECO:0000259" key="1">
    <source>
        <dbReference type="SMART" id="SM00481"/>
    </source>
</evidence>
<dbReference type="InterPro" id="IPR004013">
    <property type="entry name" value="PHP_dom"/>
</dbReference>
<reference evidence="2 3" key="1">
    <citation type="submission" date="2018-03" db="EMBL/GenBank/DDBJ databases">
        <title>Lachnoclostridium SNUG30386 gen.nov., sp.nov., isolated from human faeces.</title>
        <authorList>
            <person name="Seo B."/>
            <person name="Jeon K."/>
            <person name="Ko G."/>
        </authorList>
    </citation>
    <scope>NUCLEOTIDE SEQUENCE [LARGE SCALE GENOMIC DNA]</scope>
    <source>
        <strain evidence="2 3">SNUG30386</strain>
    </source>
</reference>
<evidence type="ECO:0000313" key="3">
    <source>
        <dbReference type="Proteomes" id="UP000241048"/>
    </source>
</evidence>
<dbReference type="GO" id="GO:0004534">
    <property type="term" value="F:5'-3' RNA exonuclease activity"/>
    <property type="evidence" value="ECO:0007669"/>
    <property type="project" value="TreeGrafter"/>
</dbReference>
<accession>A0A2T3FTZ1</accession>
<dbReference type="EMBL" id="PYLO01000001">
    <property type="protein sequence ID" value="PST38748.1"/>
    <property type="molecule type" value="Genomic_DNA"/>
</dbReference>
<dbReference type="InterPro" id="IPR052018">
    <property type="entry name" value="PHP_domain"/>
</dbReference>
<protein>
    <submittedName>
        <fullName evidence="2">Phosphatase</fullName>
    </submittedName>
</protein>
<dbReference type="RefSeq" id="WP_106999936.1">
    <property type="nucleotide sequence ID" value="NZ_PYLO01000001.1"/>
</dbReference>
<dbReference type="Gene3D" id="3.20.20.140">
    <property type="entry name" value="Metal-dependent hydrolases"/>
    <property type="match status" value="1"/>
</dbReference>
<dbReference type="GO" id="GO:0035312">
    <property type="term" value="F:5'-3' DNA exonuclease activity"/>
    <property type="evidence" value="ECO:0007669"/>
    <property type="project" value="TreeGrafter"/>
</dbReference>
<feature type="domain" description="Polymerase/histidinol phosphatase N-terminal" evidence="1">
    <location>
        <begin position="4"/>
        <end position="69"/>
    </location>
</feature>
<organism evidence="2 3">
    <name type="scientific">Clostridium fessum</name>
    <dbReference type="NCBI Taxonomy" id="2126740"/>
    <lineage>
        <taxon>Bacteria</taxon>
        <taxon>Bacillati</taxon>
        <taxon>Bacillota</taxon>
        <taxon>Clostridia</taxon>
        <taxon>Eubacteriales</taxon>
        <taxon>Clostridiaceae</taxon>
        <taxon>Clostridium</taxon>
    </lineage>
</organism>
<comment type="caution">
    <text evidence="2">The sequence shown here is derived from an EMBL/GenBank/DDBJ whole genome shotgun (WGS) entry which is preliminary data.</text>
</comment>
<dbReference type="SMART" id="SM00481">
    <property type="entry name" value="POLIIIAc"/>
    <property type="match status" value="1"/>
</dbReference>
<dbReference type="Gene3D" id="1.10.150.650">
    <property type="match status" value="1"/>
</dbReference>
<dbReference type="Proteomes" id="UP000241048">
    <property type="component" value="Unassembled WGS sequence"/>
</dbReference>
<dbReference type="AlphaFoldDB" id="A0A2T3FTZ1"/>
<dbReference type="InterPro" id="IPR016195">
    <property type="entry name" value="Pol/histidinol_Pase-like"/>
</dbReference>
<evidence type="ECO:0000313" key="2">
    <source>
        <dbReference type="EMBL" id="PST38748.1"/>
    </source>
</evidence>
<proteinExistence type="predicted"/>
<gene>
    <name evidence="2" type="ORF">C7U56_02020</name>
</gene>
<dbReference type="PANTHER" id="PTHR42924">
    <property type="entry name" value="EXONUCLEASE"/>
    <property type="match status" value="1"/>
</dbReference>